<keyword evidence="11" id="KW-1185">Reference proteome</keyword>
<feature type="transmembrane region" description="Helical" evidence="9">
    <location>
        <begin position="44"/>
        <end position="62"/>
    </location>
</feature>
<comment type="caution">
    <text evidence="10">The sequence shown here is derived from an EMBL/GenBank/DDBJ whole genome shotgun (WGS) entry which is preliminary data.</text>
</comment>
<evidence type="ECO:0000256" key="7">
    <source>
        <dbReference type="ARBA" id="ARBA00023136"/>
    </source>
</evidence>
<evidence type="ECO:0000256" key="4">
    <source>
        <dbReference type="ARBA" id="ARBA00022692"/>
    </source>
</evidence>
<name>A0A259TXW9_9BACT</name>
<keyword evidence="6 9" id="KW-1133">Transmembrane helix</keyword>
<accession>A0A259TXW9</accession>
<evidence type="ECO:0000256" key="2">
    <source>
        <dbReference type="ARBA" id="ARBA00022475"/>
    </source>
</evidence>
<dbReference type="InterPro" id="IPR026392">
    <property type="entry name" value="Exo/Archaeosortase_dom"/>
</dbReference>
<evidence type="ECO:0000313" key="11">
    <source>
        <dbReference type="Proteomes" id="UP000216446"/>
    </source>
</evidence>
<keyword evidence="3" id="KW-0645">Protease</keyword>
<dbReference type="RefSeq" id="WP_094546751.1">
    <property type="nucleotide sequence ID" value="NZ_MQWB01000001.1"/>
</dbReference>
<comment type="subcellular location">
    <subcellularLocation>
        <location evidence="1">Cell membrane</location>
        <topology evidence="1">Multi-pass membrane protein</topology>
    </subcellularLocation>
</comment>
<dbReference type="InParanoid" id="A0A259TXW9"/>
<organism evidence="10 11">
    <name type="scientific">Rubricoccus marinus</name>
    <dbReference type="NCBI Taxonomy" id="716817"/>
    <lineage>
        <taxon>Bacteria</taxon>
        <taxon>Pseudomonadati</taxon>
        <taxon>Rhodothermota</taxon>
        <taxon>Rhodothermia</taxon>
        <taxon>Rhodothermales</taxon>
        <taxon>Rubricoccaceae</taxon>
        <taxon>Rubricoccus</taxon>
    </lineage>
</organism>
<proteinExistence type="predicted"/>
<dbReference type="OrthoDB" id="678161at2"/>
<keyword evidence="7 9" id="KW-0472">Membrane</keyword>
<dbReference type="Proteomes" id="UP000216446">
    <property type="component" value="Unassembled WGS sequence"/>
</dbReference>
<feature type="transmembrane region" description="Helical" evidence="9">
    <location>
        <begin position="146"/>
        <end position="168"/>
    </location>
</feature>
<evidence type="ECO:0000256" key="8">
    <source>
        <dbReference type="SAM" id="MobiDB-lite"/>
    </source>
</evidence>
<evidence type="ECO:0000256" key="5">
    <source>
        <dbReference type="ARBA" id="ARBA00022801"/>
    </source>
</evidence>
<evidence type="ECO:0008006" key="12">
    <source>
        <dbReference type="Google" id="ProtNLM"/>
    </source>
</evidence>
<dbReference type="GO" id="GO:0005886">
    <property type="term" value="C:plasma membrane"/>
    <property type="evidence" value="ECO:0007669"/>
    <property type="project" value="UniProtKB-SubCell"/>
</dbReference>
<dbReference type="Pfam" id="PF09721">
    <property type="entry name" value="Exosortase_EpsH"/>
    <property type="match status" value="1"/>
</dbReference>
<evidence type="ECO:0000256" key="6">
    <source>
        <dbReference type="ARBA" id="ARBA00022989"/>
    </source>
</evidence>
<evidence type="ECO:0000313" key="10">
    <source>
        <dbReference type="EMBL" id="OZC02467.1"/>
    </source>
</evidence>
<feature type="transmembrane region" description="Helical" evidence="9">
    <location>
        <begin position="110"/>
        <end position="134"/>
    </location>
</feature>
<protein>
    <recommendedName>
        <fullName evidence="12">Exosortase/archaeosortase family protein</fullName>
    </recommendedName>
</protein>
<gene>
    <name evidence="10" type="ORF">BSZ36_05425</name>
</gene>
<dbReference type="EMBL" id="MQWB01000001">
    <property type="protein sequence ID" value="OZC02467.1"/>
    <property type="molecule type" value="Genomic_DNA"/>
</dbReference>
<dbReference type="NCBIfam" id="TIGR04178">
    <property type="entry name" value="exo_archaeo"/>
    <property type="match status" value="1"/>
</dbReference>
<feature type="region of interest" description="Disordered" evidence="8">
    <location>
        <begin position="174"/>
        <end position="196"/>
    </location>
</feature>
<evidence type="ECO:0000256" key="9">
    <source>
        <dbReference type="SAM" id="Phobius"/>
    </source>
</evidence>
<keyword evidence="2" id="KW-1003">Cell membrane</keyword>
<dbReference type="AlphaFoldDB" id="A0A259TXW9"/>
<dbReference type="InterPro" id="IPR019127">
    <property type="entry name" value="Exosortase"/>
</dbReference>
<keyword evidence="4 9" id="KW-0812">Transmembrane</keyword>
<feature type="transmembrane region" description="Helical" evidence="9">
    <location>
        <begin position="82"/>
        <end position="104"/>
    </location>
</feature>
<dbReference type="GO" id="GO:0006508">
    <property type="term" value="P:proteolysis"/>
    <property type="evidence" value="ECO:0007669"/>
    <property type="project" value="UniProtKB-KW"/>
</dbReference>
<evidence type="ECO:0000256" key="1">
    <source>
        <dbReference type="ARBA" id="ARBA00004651"/>
    </source>
</evidence>
<reference evidence="10 11" key="1">
    <citation type="submission" date="2016-11" db="EMBL/GenBank/DDBJ databases">
        <title>Study of marine rhodopsin-containing bacteria.</title>
        <authorList>
            <person name="Yoshizawa S."/>
            <person name="Kumagai Y."/>
            <person name="Kogure K."/>
        </authorList>
    </citation>
    <scope>NUCLEOTIDE SEQUENCE [LARGE SCALE GENOMIC DNA]</scope>
    <source>
        <strain evidence="10 11">SG-29</strain>
    </source>
</reference>
<sequence>MDAARQILATHRSLSIFLAKMVACYAVWFVVYDLWLLPDGRLDTWLSHSVASMTAGVLHPFYDTAFADGRVVWITRESGVNIANGCNGLSALSLFIGFVTAYPGSWARRALFIPLGVLALIVTNVLRCAILLMVSHHIPSMFDSVHGFHALFVFYVVIFLLWVVWAHWGEPKADGGDGGASGEPPTPSGSPALATA</sequence>
<dbReference type="GO" id="GO:0008233">
    <property type="term" value="F:peptidase activity"/>
    <property type="evidence" value="ECO:0007669"/>
    <property type="project" value="UniProtKB-KW"/>
</dbReference>
<evidence type="ECO:0000256" key="3">
    <source>
        <dbReference type="ARBA" id="ARBA00022670"/>
    </source>
</evidence>
<feature type="transmembrane region" description="Helical" evidence="9">
    <location>
        <begin position="12"/>
        <end position="32"/>
    </location>
</feature>
<keyword evidence="5" id="KW-0378">Hydrolase</keyword>